<sequence length="99" mass="11098">IAQERKKIARRELEQGDFAHVGALMRLFFQMRGVHVEELEFIKICASPSICVKTCGYLGLLFLERTRHSVLMTNTLAKDIRSADARALALSFSATATMP</sequence>
<feature type="non-terminal residue" evidence="1">
    <location>
        <position position="1"/>
    </location>
</feature>
<protein>
    <submittedName>
        <fullName evidence="1">Uncharacterized protein</fullName>
    </submittedName>
</protein>
<organism evidence="1">
    <name type="scientific">Homalodisca liturata</name>
    <dbReference type="NCBI Taxonomy" id="320908"/>
    <lineage>
        <taxon>Eukaryota</taxon>
        <taxon>Metazoa</taxon>
        <taxon>Ecdysozoa</taxon>
        <taxon>Arthropoda</taxon>
        <taxon>Hexapoda</taxon>
        <taxon>Insecta</taxon>
        <taxon>Pterygota</taxon>
        <taxon>Neoptera</taxon>
        <taxon>Paraneoptera</taxon>
        <taxon>Hemiptera</taxon>
        <taxon>Auchenorrhyncha</taxon>
        <taxon>Membracoidea</taxon>
        <taxon>Cicadellidae</taxon>
        <taxon>Cicadellinae</taxon>
        <taxon>Proconiini</taxon>
        <taxon>Homalodisca</taxon>
    </lineage>
</organism>
<accession>A0A1B6JPD6</accession>
<dbReference type="EMBL" id="GECU01006578">
    <property type="protein sequence ID" value="JAT01129.1"/>
    <property type="molecule type" value="Transcribed_RNA"/>
</dbReference>
<name>A0A1B6JPD6_9HEMI</name>
<dbReference type="AlphaFoldDB" id="A0A1B6JPD6"/>
<gene>
    <name evidence="1" type="ORF">g.58570</name>
</gene>
<evidence type="ECO:0000313" key="1">
    <source>
        <dbReference type="EMBL" id="JAT01129.1"/>
    </source>
</evidence>
<reference evidence="1" key="1">
    <citation type="submission" date="2015-11" db="EMBL/GenBank/DDBJ databases">
        <title>De novo transcriptome assembly of four potential Pierce s Disease insect vectors from Arizona vineyards.</title>
        <authorList>
            <person name="Tassone E.E."/>
        </authorList>
    </citation>
    <scope>NUCLEOTIDE SEQUENCE</scope>
</reference>
<feature type="non-terminal residue" evidence="1">
    <location>
        <position position="99"/>
    </location>
</feature>
<proteinExistence type="predicted"/>